<keyword evidence="4" id="KW-1185">Reference proteome</keyword>
<keyword evidence="2" id="KW-1133">Transmembrane helix</keyword>
<gene>
    <name evidence="3" type="ORF">SEMRO_1475_G275810.1</name>
</gene>
<protein>
    <submittedName>
        <fullName evidence="3">Uncharacterized protein</fullName>
    </submittedName>
</protein>
<reference evidence="3" key="1">
    <citation type="submission" date="2020-06" db="EMBL/GenBank/DDBJ databases">
        <authorList>
            <consortium name="Plant Systems Biology data submission"/>
        </authorList>
    </citation>
    <scope>NUCLEOTIDE SEQUENCE</scope>
    <source>
        <strain evidence="3">D6</strain>
    </source>
</reference>
<dbReference type="AlphaFoldDB" id="A0A9N8HS45"/>
<evidence type="ECO:0000313" key="3">
    <source>
        <dbReference type="EMBL" id="CAB9523946.1"/>
    </source>
</evidence>
<dbReference type="EMBL" id="CAICTM010001473">
    <property type="protein sequence ID" value="CAB9523946.1"/>
    <property type="molecule type" value="Genomic_DNA"/>
</dbReference>
<proteinExistence type="predicted"/>
<feature type="region of interest" description="Disordered" evidence="1">
    <location>
        <begin position="83"/>
        <end position="102"/>
    </location>
</feature>
<evidence type="ECO:0000313" key="4">
    <source>
        <dbReference type="Proteomes" id="UP001153069"/>
    </source>
</evidence>
<evidence type="ECO:0000256" key="1">
    <source>
        <dbReference type="SAM" id="MobiDB-lite"/>
    </source>
</evidence>
<comment type="caution">
    <text evidence="3">The sequence shown here is derived from an EMBL/GenBank/DDBJ whole genome shotgun (WGS) entry which is preliminary data.</text>
</comment>
<dbReference type="Gene3D" id="3.40.50.150">
    <property type="entry name" value="Vaccinia Virus protein VP39"/>
    <property type="match status" value="1"/>
</dbReference>
<dbReference type="OrthoDB" id="10616072at2759"/>
<organism evidence="3 4">
    <name type="scientific">Seminavis robusta</name>
    <dbReference type="NCBI Taxonomy" id="568900"/>
    <lineage>
        <taxon>Eukaryota</taxon>
        <taxon>Sar</taxon>
        <taxon>Stramenopiles</taxon>
        <taxon>Ochrophyta</taxon>
        <taxon>Bacillariophyta</taxon>
        <taxon>Bacillariophyceae</taxon>
        <taxon>Bacillariophycidae</taxon>
        <taxon>Naviculales</taxon>
        <taxon>Naviculaceae</taxon>
        <taxon>Seminavis</taxon>
    </lineage>
</organism>
<sequence>MPPRKRHDGSLTIAFHNVLKVSALLFVGFGFGATMTLTKQVLDDVQLQDVDGRKLSTTATTTAASMDSPSILLRGPLVATSGKMTRPPSFLSEPVRGDNNRRSVDPNVQAYIQRLQSAQDKVPVLTTTIATDDSDSRMNRPRTNKDVDFCRNHVFVTQLPGVTDEELDKSCNQPAAKRFNVCHDLADFTGLTMDEVVVRMARLEHYHFEEEHLFWNPTTPTALAWYYSTSQSYLFANSIHPPRTGLLDRLQKGLHEPVLDYSGGVGNSCLYLAMDRGLKCQYFGIGMIEKSFAQFRVAKRGLQDMVTFLHPWSEATDYKFDPIQGPLPRDGSLGAILAVDVLEHIPAYQHTVAAMVDSLRVGGVIMERTPFADHPVRDDRESDTRIHVYHGGITMEQAMGDRMVFREKEGYWEKIKA</sequence>
<keyword evidence="2" id="KW-0812">Transmembrane</keyword>
<dbReference type="Proteomes" id="UP001153069">
    <property type="component" value="Unassembled WGS sequence"/>
</dbReference>
<accession>A0A9N8HS45</accession>
<keyword evidence="2" id="KW-0472">Membrane</keyword>
<dbReference type="SUPFAM" id="SSF53335">
    <property type="entry name" value="S-adenosyl-L-methionine-dependent methyltransferases"/>
    <property type="match status" value="1"/>
</dbReference>
<evidence type="ECO:0000256" key="2">
    <source>
        <dbReference type="SAM" id="Phobius"/>
    </source>
</evidence>
<name>A0A9N8HS45_9STRA</name>
<feature type="transmembrane region" description="Helical" evidence="2">
    <location>
        <begin position="21"/>
        <end position="38"/>
    </location>
</feature>
<dbReference type="InterPro" id="IPR029063">
    <property type="entry name" value="SAM-dependent_MTases_sf"/>
</dbReference>